<reference evidence="8" key="1">
    <citation type="journal article" date="2019" name="Int. J. Syst. Evol. Microbiol.">
        <title>The Global Catalogue of Microorganisms (GCM) 10K type strain sequencing project: providing services to taxonomists for standard genome sequencing and annotation.</title>
        <authorList>
            <consortium name="The Broad Institute Genomics Platform"/>
            <consortium name="The Broad Institute Genome Sequencing Center for Infectious Disease"/>
            <person name="Wu L."/>
            <person name="Ma J."/>
        </authorList>
    </citation>
    <scope>NUCLEOTIDE SEQUENCE [LARGE SCALE GENOMIC DNA]</scope>
    <source>
        <strain evidence="8">JCM 17338</strain>
    </source>
</reference>
<dbReference type="PANTHER" id="PTHR30213:SF1">
    <property type="entry name" value="INNER MEMBRANE PROTEIN YHJD"/>
    <property type="match status" value="1"/>
</dbReference>
<evidence type="ECO:0000256" key="5">
    <source>
        <dbReference type="ARBA" id="ARBA00023136"/>
    </source>
</evidence>
<evidence type="ECO:0000256" key="3">
    <source>
        <dbReference type="ARBA" id="ARBA00022692"/>
    </source>
</evidence>
<sequence>MPLLLKEDLKFFFSTLRKAFNIFQKNDPLRLAGATAFFTNFALPPILIILIRLFGMFTDRRLLVTHLFERLNNILDDESIAQIRLTLRNIRGIDQAWYITLFSFIFFLFVATTLFNVIKNSLEQIWNIAMKDKKGIVNTLKSRAISVTIILLAGILFLFGLLADSVQAIIGSYLKTNSPSFELVITSIINQIIFVIIVTAWFSILFRFLTNGRPTWRAAISGGLLTGCLFTAGKYILRILLPLSNISNIYGSAGSIIVIMLFVFYSSLIFYFGASFIKALSVGRETPIVPKNGAFAYELTEVENEIEEIIANKKGEAK</sequence>
<organism evidence="7 8">
    <name type="scientific">Pedobacter ginsengiterrae</name>
    <dbReference type="NCBI Taxonomy" id="871696"/>
    <lineage>
        <taxon>Bacteria</taxon>
        <taxon>Pseudomonadati</taxon>
        <taxon>Bacteroidota</taxon>
        <taxon>Sphingobacteriia</taxon>
        <taxon>Sphingobacteriales</taxon>
        <taxon>Sphingobacteriaceae</taxon>
        <taxon>Pedobacter</taxon>
    </lineage>
</organism>
<dbReference type="PANTHER" id="PTHR30213">
    <property type="entry name" value="INNER MEMBRANE PROTEIN YHJD"/>
    <property type="match status" value="1"/>
</dbReference>
<feature type="transmembrane region" description="Helical" evidence="6">
    <location>
        <begin position="144"/>
        <end position="163"/>
    </location>
</feature>
<evidence type="ECO:0000256" key="1">
    <source>
        <dbReference type="ARBA" id="ARBA00004651"/>
    </source>
</evidence>
<gene>
    <name evidence="7" type="ORF">GCM10022246_06760</name>
</gene>
<evidence type="ECO:0000256" key="4">
    <source>
        <dbReference type="ARBA" id="ARBA00022989"/>
    </source>
</evidence>
<dbReference type="Pfam" id="PF03631">
    <property type="entry name" value="Virul_fac_BrkB"/>
    <property type="match status" value="1"/>
</dbReference>
<keyword evidence="8" id="KW-1185">Reference proteome</keyword>
<dbReference type="EMBL" id="BAABAK010000003">
    <property type="protein sequence ID" value="GAA3955322.1"/>
    <property type="molecule type" value="Genomic_DNA"/>
</dbReference>
<feature type="transmembrane region" description="Helical" evidence="6">
    <location>
        <begin position="31"/>
        <end position="54"/>
    </location>
</feature>
<name>A0ABP7NWA5_9SPHI</name>
<accession>A0ABP7NWA5</accession>
<evidence type="ECO:0000313" key="8">
    <source>
        <dbReference type="Proteomes" id="UP001501081"/>
    </source>
</evidence>
<protein>
    <submittedName>
        <fullName evidence="7">Uncharacterized protein</fullName>
    </submittedName>
</protein>
<feature type="transmembrane region" description="Helical" evidence="6">
    <location>
        <begin position="183"/>
        <end position="206"/>
    </location>
</feature>
<keyword evidence="5 6" id="KW-0472">Membrane</keyword>
<feature type="transmembrane region" description="Helical" evidence="6">
    <location>
        <begin position="96"/>
        <end position="118"/>
    </location>
</feature>
<evidence type="ECO:0000256" key="2">
    <source>
        <dbReference type="ARBA" id="ARBA00022475"/>
    </source>
</evidence>
<dbReference type="PIRSF" id="PIRSF035875">
    <property type="entry name" value="RNase_BN"/>
    <property type="match status" value="1"/>
</dbReference>
<comment type="subcellular location">
    <subcellularLocation>
        <location evidence="1">Cell membrane</location>
        <topology evidence="1">Multi-pass membrane protein</topology>
    </subcellularLocation>
</comment>
<feature type="transmembrane region" description="Helical" evidence="6">
    <location>
        <begin position="218"/>
        <end position="237"/>
    </location>
</feature>
<proteinExistence type="predicted"/>
<comment type="caution">
    <text evidence="7">The sequence shown here is derived from an EMBL/GenBank/DDBJ whole genome shotgun (WGS) entry which is preliminary data.</text>
</comment>
<keyword evidence="4 6" id="KW-1133">Transmembrane helix</keyword>
<keyword evidence="3 6" id="KW-0812">Transmembrane</keyword>
<evidence type="ECO:0000256" key="6">
    <source>
        <dbReference type="SAM" id="Phobius"/>
    </source>
</evidence>
<evidence type="ECO:0000313" key="7">
    <source>
        <dbReference type="EMBL" id="GAA3955322.1"/>
    </source>
</evidence>
<dbReference type="InterPro" id="IPR017039">
    <property type="entry name" value="Virul_fac_BrkB"/>
</dbReference>
<dbReference type="Proteomes" id="UP001501081">
    <property type="component" value="Unassembled WGS sequence"/>
</dbReference>
<feature type="transmembrane region" description="Helical" evidence="6">
    <location>
        <begin position="249"/>
        <end position="274"/>
    </location>
</feature>
<keyword evidence="2" id="KW-1003">Cell membrane</keyword>
<dbReference type="RefSeq" id="WP_316759580.1">
    <property type="nucleotide sequence ID" value="NZ_BAABAK010000003.1"/>
</dbReference>